<name>A0ABR0K5C3_9EURO</name>
<keyword evidence="3" id="KW-1185">Reference proteome</keyword>
<reference evidence="2 3" key="1">
    <citation type="submission" date="2023-08" db="EMBL/GenBank/DDBJ databases">
        <title>Black Yeasts Isolated from many extreme environments.</title>
        <authorList>
            <person name="Coleine C."/>
            <person name="Stajich J.E."/>
            <person name="Selbmann L."/>
        </authorList>
    </citation>
    <scope>NUCLEOTIDE SEQUENCE [LARGE SCALE GENOMIC DNA]</scope>
    <source>
        <strain evidence="2 3">CCFEE 5885</strain>
    </source>
</reference>
<evidence type="ECO:0000313" key="3">
    <source>
        <dbReference type="Proteomes" id="UP001345013"/>
    </source>
</evidence>
<feature type="region of interest" description="Disordered" evidence="1">
    <location>
        <begin position="16"/>
        <end position="94"/>
    </location>
</feature>
<sequence>MPQPDDRRWPCCYPCSAGREHVSGDCSDDSASTSVTSESDAIRESDEEFIENGSDVGTGAEGYRNSATTSAGSSEYWEDDDDDEDNGDQQDAIEAHDEHIKVSSVLDVMSQHEPSMASLTAVVYSLKVDMDPVASDGRGGEAEISEDGDCSTSK</sequence>
<gene>
    <name evidence="2" type="ORF">LTR24_006987</name>
</gene>
<organism evidence="2 3">
    <name type="scientific">Lithohypha guttulata</name>
    <dbReference type="NCBI Taxonomy" id="1690604"/>
    <lineage>
        <taxon>Eukaryota</taxon>
        <taxon>Fungi</taxon>
        <taxon>Dikarya</taxon>
        <taxon>Ascomycota</taxon>
        <taxon>Pezizomycotina</taxon>
        <taxon>Eurotiomycetes</taxon>
        <taxon>Chaetothyriomycetidae</taxon>
        <taxon>Chaetothyriales</taxon>
        <taxon>Trichomeriaceae</taxon>
        <taxon>Lithohypha</taxon>
    </lineage>
</organism>
<proteinExistence type="predicted"/>
<protein>
    <submittedName>
        <fullName evidence="2">Uncharacterized protein</fullName>
    </submittedName>
</protein>
<comment type="caution">
    <text evidence="2">The sequence shown here is derived from an EMBL/GenBank/DDBJ whole genome shotgun (WGS) entry which is preliminary data.</text>
</comment>
<dbReference type="Proteomes" id="UP001345013">
    <property type="component" value="Unassembled WGS sequence"/>
</dbReference>
<feature type="region of interest" description="Disordered" evidence="1">
    <location>
        <begin position="131"/>
        <end position="154"/>
    </location>
</feature>
<feature type="compositionally biased region" description="Polar residues" evidence="1">
    <location>
        <begin position="29"/>
        <end position="39"/>
    </location>
</feature>
<dbReference type="EMBL" id="JAVRRG010000098">
    <property type="protein sequence ID" value="KAK5086202.1"/>
    <property type="molecule type" value="Genomic_DNA"/>
</dbReference>
<evidence type="ECO:0000313" key="2">
    <source>
        <dbReference type="EMBL" id="KAK5086202.1"/>
    </source>
</evidence>
<evidence type="ECO:0000256" key="1">
    <source>
        <dbReference type="SAM" id="MobiDB-lite"/>
    </source>
</evidence>
<feature type="compositionally biased region" description="Acidic residues" evidence="1">
    <location>
        <begin position="143"/>
        <end position="154"/>
    </location>
</feature>
<feature type="compositionally biased region" description="Acidic residues" evidence="1">
    <location>
        <begin position="76"/>
        <end position="88"/>
    </location>
</feature>
<accession>A0ABR0K5C3</accession>